<evidence type="ECO:0000259" key="4">
    <source>
        <dbReference type="PROSITE" id="PS51819"/>
    </source>
</evidence>
<keyword evidence="3" id="KW-0046">Antibiotic resistance</keyword>
<comment type="similarity">
    <text evidence="1">Belongs to the bleomycin resistance protein family.</text>
</comment>
<dbReference type="Proteomes" id="UP000634455">
    <property type="component" value="Unassembled WGS sequence"/>
</dbReference>
<accession>A0ABQ3D0K3</accession>
<sequence>MLRAPVPILRMFDEDAARAFYIDYLGFVPFFEHRFFGDAPLYMGLTKDNCVIHLSEHHGDATPGSAIRIETDDIDAFHAALPEYKYARPGIMDQDWGCREVIITDPFGNRLVFFEDTPAVPRNRPQAKT</sequence>
<dbReference type="SUPFAM" id="SSF54593">
    <property type="entry name" value="Glyoxalase/Bleomycin resistance protein/Dihydroxybiphenyl dioxygenase"/>
    <property type="match status" value="1"/>
</dbReference>
<keyword evidence="6" id="KW-1185">Reference proteome</keyword>
<dbReference type="InterPro" id="IPR037523">
    <property type="entry name" value="VOC_core"/>
</dbReference>
<feature type="domain" description="VOC" evidence="4">
    <location>
        <begin position="1"/>
        <end position="116"/>
    </location>
</feature>
<evidence type="ECO:0000256" key="3">
    <source>
        <dbReference type="ARBA" id="ARBA00023251"/>
    </source>
</evidence>
<dbReference type="InterPro" id="IPR029068">
    <property type="entry name" value="Glyas_Bleomycin-R_OHBP_Dase"/>
</dbReference>
<gene>
    <name evidence="5" type="ORF">GCM10008927_17660</name>
</gene>
<comment type="caution">
    <text evidence="5">The sequence shown here is derived from an EMBL/GenBank/DDBJ whole genome shotgun (WGS) entry which is preliminary data.</text>
</comment>
<dbReference type="RefSeq" id="WP_189640351.1">
    <property type="nucleotide sequence ID" value="NZ_BMZF01000004.1"/>
</dbReference>
<reference evidence="6" key="1">
    <citation type="journal article" date="2019" name="Int. J. Syst. Evol. Microbiol.">
        <title>The Global Catalogue of Microorganisms (GCM) 10K type strain sequencing project: providing services to taxonomists for standard genome sequencing and annotation.</title>
        <authorList>
            <consortium name="The Broad Institute Genomics Platform"/>
            <consortium name="The Broad Institute Genome Sequencing Center for Infectious Disease"/>
            <person name="Wu L."/>
            <person name="Ma J."/>
        </authorList>
    </citation>
    <scope>NUCLEOTIDE SEQUENCE [LARGE SCALE GENOMIC DNA]</scope>
    <source>
        <strain evidence="6">KCTC 32465</strain>
    </source>
</reference>
<dbReference type="PROSITE" id="PS51819">
    <property type="entry name" value="VOC"/>
    <property type="match status" value="1"/>
</dbReference>
<name>A0ABQ3D0K3_9RHOB</name>
<proteinExistence type="inferred from homology"/>
<protein>
    <recommendedName>
        <fullName evidence="2">Bleomycin resistance protein</fullName>
    </recommendedName>
</protein>
<evidence type="ECO:0000313" key="6">
    <source>
        <dbReference type="Proteomes" id="UP000634455"/>
    </source>
</evidence>
<dbReference type="EMBL" id="BMZF01000004">
    <property type="protein sequence ID" value="GHA52585.1"/>
    <property type="molecule type" value="Genomic_DNA"/>
</dbReference>
<evidence type="ECO:0000256" key="2">
    <source>
        <dbReference type="ARBA" id="ARBA00021572"/>
    </source>
</evidence>
<dbReference type="CDD" id="cd08349">
    <property type="entry name" value="BLMA_like"/>
    <property type="match status" value="1"/>
</dbReference>
<evidence type="ECO:0000313" key="5">
    <source>
        <dbReference type="EMBL" id="GHA52585.1"/>
    </source>
</evidence>
<dbReference type="Pfam" id="PF19581">
    <property type="entry name" value="Glyoxalase_7"/>
    <property type="match status" value="1"/>
</dbReference>
<organism evidence="5 6">
    <name type="scientific">Paramylibacter ulvae</name>
    <dbReference type="NCBI Taxonomy" id="1651968"/>
    <lineage>
        <taxon>Bacteria</taxon>
        <taxon>Pseudomonadati</taxon>
        <taxon>Pseudomonadota</taxon>
        <taxon>Alphaproteobacteria</taxon>
        <taxon>Rhodobacterales</taxon>
        <taxon>Paracoccaceae</taxon>
        <taxon>Paramylibacter</taxon>
    </lineage>
</organism>
<dbReference type="Gene3D" id="3.10.180.10">
    <property type="entry name" value="2,3-Dihydroxybiphenyl 1,2-Dioxygenase, domain 1"/>
    <property type="match status" value="1"/>
</dbReference>
<evidence type="ECO:0000256" key="1">
    <source>
        <dbReference type="ARBA" id="ARBA00011051"/>
    </source>
</evidence>
<dbReference type="InterPro" id="IPR000335">
    <property type="entry name" value="Bleomycin-R"/>
</dbReference>